<dbReference type="InParanoid" id="D2VGG2"/>
<evidence type="ECO:0000313" key="4">
    <source>
        <dbReference type="Proteomes" id="UP000006671"/>
    </source>
</evidence>
<keyword evidence="2" id="KW-0812">Transmembrane</keyword>
<evidence type="ECO:0000256" key="1">
    <source>
        <dbReference type="SAM" id="MobiDB-lite"/>
    </source>
</evidence>
<dbReference type="AlphaFoldDB" id="D2VGG2"/>
<dbReference type="OrthoDB" id="10369514at2759"/>
<evidence type="ECO:0000256" key="2">
    <source>
        <dbReference type="SAM" id="Phobius"/>
    </source>
</evidence>
<feature type="transmembrane region" description="Helical" evidence="2">
    <location>
        <begin position="471"/>
        <end position="496"/>
    </location>
</feature>
<dbReference type="KEGG" id="ngr:NAEGRDRAFT_79886"/>
<dbReference type="Pfam" id="PF04307">
    <property type="entry name" value="YdjM"/>
    <property type="match status" value="1"/>
</dbReference>
<feature type="transmembrane region" description="Helical" evidence="2">
    <location>
        <begin position="293"/>
        <end position="312"/>
    </location>
</feature>
<accession>D2VGG2</accession>
<feature type="transmembrane region" description="Helical" evidence="2">
    <location>
        <begin position="353"/>
        <end position="372"/>
    </location>
</feature>
<protein>
    <submittedName>
        <fullName evidence="3">Predicted protein</fullName>
    </submittedName>
</protein>
<evidence type="ECO:0000313" key="3">
    <source>
        <dbReference type="EMBL" id="EFC44060.1"/>
    </source>
</evidence>
<reference evidence="3 4" key="1">
    <citation type="journal article" date="2010" name="Cell">
        <title>The genome of Naegleria gruberi illuminates early eukaryotic versatility.</title>
        <authorList>
            <person name="Fritz-Laylin L.K."/>
            <person name="Prochnik S.E."/>
            <person name="Ginger M.L."/>
            <person name="Dacks J.B."/>
            <person name="Carpenter M.L."/>
            <person name="Field M.C."/>
            <person name="Kuo A."/>
            <person name="Paredez A."/>
            <person name="Chapman J."/>
            <person name="Pham J."/>
            <person name="Shu S."/>
            <person name="Neupane R."/>
            <person name="Cipriano M."/>
            <person name="Mancuso J."/>
            <person name="Tu H."/>
            <person name="Salamov A."/>
            <person name="Lindquist E."/>
            <person name="Shapiro H."/>
            <person name="Lucas S."/>
            <person name="Grigoriev I.V."/>
            <person name="Cande W.Z."/>
            <person name="Fulton C."/>
            <person name="Rokhsar D.S."/>
            <person name="Dawson S.C."/>
        </authorList>
    </citation>
    <scope>NUCLEOTIDE SEQUENCE [LARGE SCALE GENOMIC DNA]</scope>
    <source>
        <strain evidence="3 4">NEG-M</strain>
    </source>
</reference>
<feature type="transmembrane region" description="Helical" evidence="2">
    <location>
        <begin position="209"/>
        <end position="228"/>
    </location>
</feature>
<dbReference type="GeneID" id="8847905"/>
<dbReference type="Proteomes" id="UP000006671">
    <property type="component" value="Unassembled WGS sequence"/>
</dbReference>
<dbReference type="RefSeq" id="XP_002676804.1">
    <property type="nucleotide sequence ID" value="XM_002676758.1"/>
</dbReference>
<name>D2VGG2_NAEGR</name>
<dbReference type="InterPro" id="IPR007404">
    <property type="entry name" value="YdjM-like"/>
</dbReference>
<sequence>MPGGIHFLFGLLLFYIFQWIAFLVDATRRRKRSLSSSIAINNNATTTSTVQQQQQQLAKSNSNSSSSSSLSKIADSSITSTVENPSKVCKTLSSSLEVDPCCETSIKSSSTSLPHHSECCYEKTAASTSTYASKPAFSIGGEDGLTPILHRIYYRKSDREWFQYGLLVGSILPDIDLCVVILTIILSFLFLGWGPDQHKEVAETLHRGATHSLVFFLPLLLYFVYLYNEKDRKLVAKMKMQTEQVKVQEEEDESLPTDSEFSAAAPQKNISQQLSEEKTSLSFWEKLQQDHEWLNIPFAIGLLVGFIFHTLLDVIYMKGVKMFWPIYTEEIFVEVPWLYLLDNFKYPPMVQKLIMTIDHSSEVLFYLAIIFYRSCTKRNMEKQMKAQKEIKEAKPIDQNSKQPKEIEEPHNTFINLWNHLKNLSLKDFILELWNASEDDWDLVFRYACVVQLVVIWLAFFLMYVFFPDIDFVQFVIYIYFPGTVFVLLSLLAPFCFKTTLSSWDFSNVFSSTPRHPRPIISHQYHSSSSSSQQQHHIKSY</sequence>
<feature type="transmembrane region" description="Helical" evidence="2">
    <location>
        <begin position="161"/>
        <end position="189"/>
    </location>
</feature>
<dbReference type="EMBL" id="GG738870">
    <property type="protein sequence ID" value="EFC44060.1"/>
    <property type="molecule type" value="Genomic_DNA"/>
</dbReference>
<proteinExistence type="predicted"/>
<dbReference type="OMA" id="LWNASED"/>
<organism evidence="4">
    <name type="scientific">Naegleria gruberi</name>
    <name type="common">Amoeba</name>
    <dbReference type="NCBI Taxonomy" id="5762"/>
    <lineage>
        <taxon>Eukaryota</taxon>
        <taxon>Discoba</taxon>
        <taxon>Heterolobosea</taxon>
        <taxon>Tetramitia</taxon>
        <taxon>Eutetramitia</taxon>
        <taxon>Vahlkampfiidae</taxon>
        <taxon>Naegleria</taxon>
    </lineage>
</organism>
<keyword evidence="4" id="KW-1185">Reference proteome</keyword>
<gene>
    <name evidence="3" type="ORF">NAEGRDRAFT_79886</name>
</gene>
<feature type="transmembrane region" description="Helical" evidence="2">
    <location>
        <begin position="443"/>
        <end position="465"/>
    </location>
</feature>
<feature type="transmembrane region" description="Helical" evidence="2">
    <location>
        <begin position="6"/>
        <end position="24"/>
    </location>
</feature>
<keyword evidence="2" id="KW-1133">Transmembrane helix</keyword>
<feature type="region of interest" description="Disordered" evidence="1">
    <location>
        <begin position="247"/>
        <end position="269"/>
    </location>
</feature>
<dbReference type="VEuPathDB" id="AmoebaDB:NAEGRDRAFT_79886"/>
<keyword evidence="2" id="KW-0472">Membrane</keyword>